<evidence type="ECO:0000256" key="2">
    <source>
        <dbReference type="ARBA" id="ARBA00009671"/>
    </source>
</evidence>
<sequence>MIVYALMIVISDKLYRQLALFLNDLENYRTDDEYEDFLISKIVIFQFVTAFGSLFYIAFYLKDMKRLQETLATLLITRQITQNVMETAVPFLMEKVKLSQLTYKMTKSMSDTTLRRHVEEVRRRNLPPGKDFKGAQQPRALFSLGSPSNEGIRRRFSQRRMAGKENELHLLENLNQTLITDELQLRSTRLPLPEFKPSDSGAPELSQAELECLMTVYDRPLDDYLEMFIQFGYVLLFSPAFPLAALCAVVNNVVEIRVDAFKLCNTVQRPFGRQVKDIGAWQKAMELLGMIGVMVNCALIGQSGLILIVVVLEHIILASKIFIDLAVPDVPHWIRVETAKQEHFRREAFKRESRILPRRTSGESSPAADPADPRPRILVENSGRIYRRSVTPVARLSNRRERESNCIDN</sequence>
<protein>
    <recommendedName>
        <fullName evidence="6">Anoctamin</fullName>
    </recommendedName>
</protein>
<accession>A0A0C2GQ56</accession>
<reference evidence="9 10" key="1">
    <citation type="submission" date="2013-12" db="EMBL/GenBank/DDBJ databases">
        <title>Draft genome of the parsitic nematode Ancylostoma duodenale.</title>
        <authorList>
            <person name="Mitreva M."/>
        </authorList>
    </citation>
    <scope>NUCLEOTIDE SEQUENCE [LARGE SCALE GENOMIC DNA]</scope>
    <source>
        <strain evidence="9 10">Zhejiang</strain>
    </source>
</reference>
<dbReference type="OrthoDB" id="296386at2759"/>
<dbReference type="Pfam" id="PF04547">
    <property type="entry name" value="Anoctamin"/>
    <property type="match status" value="1"/>
</dbReference>
<evidence type="ECO:0000256" key="4">
    <source>
        <dbReference type="ARBA" id="ARBA00022989"/>
    </source>
</evidence>
<dbReference type="InterPro" id="IPR049452">
    <property type="entry name" value="Anoctamin_TM"/>
</dbReference>
<feature type="transmembrane region" description="Helical" evidence="6">
    <location>
        <begin position="231"/>
        <end position="253"/>
    </location>
</feature>
<keyword evidence="3 6" id="KW-0812">Transmembrane</keyword>
<name>A0A0C2GQ56_9BILA</name>
<dbReference type="GO" id="GO:0005886">
    <property type="term" value="C:plasma membrane"/>
    <property type="evidence" value="ECO:0007669"/>
    <property type="project" value="TreeGrafter"/>
</dbReference>
<evidence type="ECO:0000256" key="6">
    <source>
        <dbReference type="RuleBase" id="RU280814"/>
    </source>
</evidence>
<comment type="similarity">
    <text evidence="2 6">Belongs to the anoctamin family.</text>
</comment>
<comment type="subcellular location">
    <subcellularLocation>
        <location evidence="1 6">Membrane</location>
        <topology evidence="1 6">Multi-pass membrane protein</topology>
    </subcellularLocation>
</comment>
<dbReference type="EMBL" id="KN728636">
    <property type="protein sequence ID" value="KIH63470.1"/>
    <property type="molecule type" value="Genomic_DNA"/>
</dbReference>
<evidence type="ECO:0000313" key="10">
    <source>
        <dbReference type="Proteomes" id="UP000054047"/>
    </source>
</evidence>
<keyword evidence="5 6" id="KW-0472">Membrane</keyword>
<dbReference type="PANTHER" id="PTHR12308:SF51">
    <property type="entry name" value="ANOCTAMIN-8"/>
    <property type="match status" value="1"/>
</dbReference>
<evidence type="ECO:0000259" key="8">
    <source>
        <dbReference type="Pfam" id="PF04547"/>
    </source>
</evidence>
<evidence type="ECO:0000313" key="9">
    <source>
        <dbReference type="EMBL" id="KIH63470.1"/>
    </source>
</evidence>
<evidence type="ECO:0000256" key="5">
    <source>
        <dbReference type="ARBA" id="ARBA00023136"/>
    </source>
</evidence>
<keyword evidence="10" id="KW-1185">Reference proteome</keyword>
<gene>
    <name evidence="9" type="ORF">ANCDUO_06228</name>
</gene>
<feature type="region of interest" description="Disordered" evidence="7">
    <location>
        <begin position="355"/>
        <end position="375"/>
    </location>
</feature>
<keyword evidence="4 6" id="KW-1133">Transmembrane helix</keyword>
<comment type="caution">
    <text evidence="6">Lacks conserved residue(s) required for the propagation of feature annotation.</text>
</comment>
<feature type="transmembrane region" description="Helical" evidence="6">
    <location>
        <begin position="287"/>
        <end position="312"/>
    </location>
</feature>
<dbReference type="PANTHER" id="PTHR12308">
    <property type="entry name" value="ANOCTAMIN"/>
    <property type="match status" value="1"/>
</dbReference>
<evidence type="ECO:0000256" key="7">
    <source>
        <dbReference type="SAM" id="MobiDB-lite"/>
    </source>
</evidence>
<feature type="domain" description="Anoctamin transmembrane" evidence="8">
    <location>
        <begin position="2"/>
        <end position="340"/>
    </location>
</feature>
<proteinExistence type="inferred from homology"/>
<dbReference type="GO" id="GO:0005254">
    <property type="term" value="F:chloride channel activity"/>
    <property type="evidence" value="ECO:0007669"/>
    <property type="project" value="TreeGrafter"/>
</dbReference>
<evidence type="ECO:0000256" key="3">
    <source>
        <dbReference type="ARBA" id="ARBA00022692"/>
    </source>
</evidence>
<feature type="transmembrane region" description="Helical" evidence="6">
    <location>
        <begin position="38"/>
        <end position="61"/>
    </location>
</feature>
<evidence type="ECO:0000256" key="1">
    <source>
        <dbReference type="ARBA" id="ARBA00004141"/>
    </source>
</evidence>
<dbReference type="Proteomes" id="UP000054047">
    <property type="component" value="Unassembled WGS sequence"/>
</dbReference>
<organism evidence="9 10">
    <name type="scientific">Ancylostoma duodenale</name>
    <dbReference type="NCBI Taxonomy" id="51022"/>
    <lineage>
        <taxon>Eukaryota</taxon>
        <taxon>Metazoa</taxon>
        <taxon>Ecdysozoa</taxon>
        <taxon>Nematoda</taxon>
        <taxon>Chromadorea</taxon>
        <taxon>Rhabditida</taxon>
        <taxon>Rhabditina</taxon>
        <taxon>Rhabditomorpha</taxon>
        <taxon>Strongyloidea</taxon>
        <taxon>Ancylostomatidae</taxon>
        <taxon>Ancylostomatinae</taxon>
        <taxon>Ancylostoma</taxon>
    </lineage>
</organism>
<dbReference type="InterPro" id="IPR007632">
    <property type="entry name" value="Anoctamin"/>
</dbReference>
<dbReference type="AlphaFoldDB" id="A0A0C2GQ56"/>